<proteinExistence type="predicted"/>
<feature type="transmembrane region" description="Helical" evidence="7">
    <location>
        <begin position="142"/>
        <end position="164"/>
    </location>
</feature>
<name>A0A7W1XAJ6_9BACL</name>
<feature type="transmembrane region" description="Helical" evidence="7">
    <location>
        <begin position="104"/>
        <end position="121"/>
    </location>
</feature>
<dbReference type="InterPro" id="IPR036259">
    <property type="entry name" value="MFS_trans_sf"/>
</dbReference>
<keyword evidence="3" id="KW-1003">Cell membrane</keyword>
<evidence type="ECO:0000256" key="3">
    <source>
        <dbReference type="ARBA" id="ARBA00022475"/>
    </source>
</evidence>
<protein>
    <submittedName>
        <fullName evidence="9">MFS transporter</fullName>
    </submittedName>
</protein>
<feature type="transmembrane region" description="Helical" evidence="7">
    <location>
        <begin position="213"/>
        <end position="237"/>
    </location>
</feature>
<dbReference type="AlphaFoldDB" id="A0A7W1XAJ6"/>
<dbReference type="PANTHER" id="PTHR23513:SF6">
    <property type="entry name" value="MAJOR FACILITATOR SUPERFAMILY ASSOCIATED DOMAIN-CONTAINING PROTEIN"/>
    <property type="match status" value="1"/>
</dbReference>
<comment type="caution">
    <text evidence="9">The sequence shown here is derived from an EMBL/GenBank/DDBJ whole genome shotgun (WGS) entry which is preliminary data.</text>
</comment>
<accession>A0A7W1XAJ6</accession>
<feature type="transmembrane region" description="Helical" evidence="7">
    <location>
        <begin position="51"/>
        <end position="70"/>
    </location>
</feature>
<dbReference type="InterPro" id="IPR020846">
    <property type="entry name" value="MFS_dom"/>
</dbReference>
<dbReference type="Pfam" id="PF05977">
    <property type="entry name" value="MFS_3"/>
    <property type="match status" value="1"/>
</dbReference>
<keyword evidence="6 7" id="KW-0472">Membrane</keyword>
<dbReference type="Gene3D" id="1.20.1250.20">
    <property type="entry name" value="MFS general substrate transporter like domains"/>
    <property type="match status" value="1"/>
</dbReference>
<keyword evidence="10" id="KW-1185">Reference proteome</keyword>
<feature type="transmembrane region" description="Helical" evidence="7">
    <location>
        <begin position="12"/>
        <end position="39"/>
    </location>
</feature>
<feature type="transmembrane region" description="Helical" evidence="7">
    <location>
        <begin position="312"/>
        <end position="330"/>
    </location>
</feature>
<dbReference type="GO" id="GO:0005886">
    <property type="term" value="C:plasma membrane"/>
    <property type="evidence" value="ECO:0007669"/>
    <property type="project" value="UniProtKB-SubCell"/>
</dbReference>
<dbReference type="PRINTS" id="PR01988">
    <property type="entry name" value="EXPORTERBACE"/>
</dbReference>
<evidence type="ECO:0000313" key="10">
    <source>
        <dbReference type="Proteomes" id="UP000530514"/>
    </source>
</evidence>
<feature type="transmembrane region" description="Helical" evidence="7">
    <location>
        <begin position="170"/>
        <end position="192"/>
    </location>
</feature>
<evidence type="ECO:0000256" key="5">
    <source>
        <dbReference type="ARBA" id="ARBA00022989"/>
    </source>
</evidence>
<reference evidence="9 10" key="1">
    <citation type="submission" date="2020-07" db="EMBL/GenBank/DDBJ databases">
        <authorList>
            <person name="Feng H."/>
        </authorList>
    </citation>
    <scope>NUCLEOTIDE SEQUENCE [LARGE SCALE GENOMIC DNA]</scope>
    <source>
        <strain evidence="10">s-11</strain>
    </source>
</reference>
<comment type="subcellular location">
    <subcellularLocation>
        <location evidence="1">Cell membrane</location>
        <topology evidence="1">Multi-pass membrane protein</topology>
    </subcellularLocation>
</comment>
<feature type="transmembrane region" description="Helical" evidence="7">
    <location>
        <begin position="288"/>
        <end position="306"/>
    </location>
</feature>
<dbReference type="Proteomes" id="UP000530514">
    <property type="component" value="Unassembled WGS sequence"/>
</dbReference>
<dbReference type="OrthoDB" id="7055052at2"/>
<dbReference type="InterPro" id="IPR022324">
    <property type="entry name" value="Bacilysin_exporter_BacE_put"/>
</dbReference>
<dbReference type="PROSITE" id="PS50850">
    <property type="entry name" value="MFS"/>
    <property type="match status" value="1"/>
</dbReference>
<keyword evidence="5 7" id="KW-1133">Transmembrane helix</keyword>
<evidence type="ECO:0000256" key="1">
    <source>
        <dbReference type="ARBA" id="ARBA00004651"/>
    </source>
</evidence>
<evidence type="ECO:0000256" key="7">
    <source>
        <dbReference type="SAM" id="Phobius"/>
    </source>
</evidence>
<evidence type="ECO:0000256" key="4">
    <source>
        <dbReference type="ARBA" id="ARBA00022692"/>
    </source>
</evidence>
<dbReference type="InterPro" id="IPR010290">
    <property type="entry name" value="TM_effector"/>
</dbReference>
<evidence type="ECO:0000259" key="8">
    <source>
        <dbReference type="PROSITE" id="PS50850"/>
    </source>
</evidence>
<sequence>MNIDWSIFRNINFLFYLSSIWVSSLGGAIFTIVLTWMLVESTGSSAVVGTYLFLLGMSKLIFILFSGVIVDRFKAKNLLIASDWIRGGIMFLFVLIRLQGSPPLWVFYIMGIVFGMVDALSEPAAITCRIQIVEKKYYSQSLSVLTIATQISAVIGPAIGAWFVKFTGGVSAIALNGVAFIIPGLLLMGTRFREVQEKDKEPKEKLWSSFVEGIRYFITTPIIFTMAVFALFANAAVSTINVSIPFLAKNLGFGVLGFGWMTTAIGIGGFIGALLFSVIMITNPRPVMTLYTCFFQGVILLLVSFVDHFWLVIFLFMLIGFQETAVNVIAPSVNHSIIPRKMFGRVLSVMILVMTGSQPISQALAGWAMKWTGPQSIFLYAGLLEMISAVIVFLFPFVRRFQVNKKESTEMETV</sequence>
<feature type="transmembrane region" description="Helical" evidence="7">
    <location>
        <begin position="377"/>
        <end position="398"/>
    </location>
</feature>
<feature type="transmembrane region" description="Helical" evidence="7">
    <location>
        <begin position="342"/>
        <end position="365"/>
    </location>
</feature>
<gene>
    <name evidence="9" type="ORF">H1164_09145</name>
</gene>
<feature type="transmembrane region" description="Helical" evidence="7">
    <location>
        <begin position="257"/>
        <end position="281"/>
    </location>
</feature>
<dbReference type="PANTHER" id="PTHR23513">
    <property type="entry name" value="INTEGRAL MEMBRANE EFFLUX PROTEIN-RELATED"/>
    <property type="match status" value="1"/>
</dbReference>
<evidence type="ECO:0000256" key="2">
    <source>
        <dbReference type="ARBA" id="ARBA00022448"/>
    </source>
</evidence>
<feature type="domain" description="Major facilitator superfamily (MFS) profile" evidence="8">
    <location>
        <begin position="222"/>
        <end position="414"/>
    </location>
</feature>
<keyword evidence="4 7" id="KW-0812">Transmembrane</keyword>
<organism evidence="9 10">
    <name type="scientific">Thermoactinomyces daqus</name>
    <dbReference type="NCBI Taxonomy" id="1329516"/>
    <lineage>
        <taxon>Bacteria</taxon>
        <taxon>Bacillati</taxon>
        <taxon>Bacillota</taxon>
        <taxon>Bacilli</taxon>
        <taxon>Bacillales</taxon>
        <taxon>Thermoactinomycetaceae</taxon>
        <taxon>Thermoactinomyces</taxon>
    </lineage>
</organism>
<keyword evidence="2" id="KW-0813">Transport</keyword>
<dbReference type="GO" id="GO:0022857">
    <property type="term" value="F:transmembrane transporter activity"/>
    <property type="evidence" value="ECO:0007669"/>
    <property type="project" value="InterPro"/>
</dbReference>
<evidence type="ECO:0000256" key="6">
    <source>
        <dbReference type="ARBA" id="ARBA00023136"/>
    </source>
</evidence>
<evidence type="ECO:0000313" key="9">
    <source>
        <dbReference type="EMBL" id="MBA4543065.1"/>
    </source>
</evidence>
<dbReference type="SUPFAM" id="SSF103473">
    <property type="entry name" value="MFS general substrate transporter"/>
    <property type="match status" value="1"/>
</dbReference>
<feature type="transmembrane region" description="Helical" evidence="7">
    <location>
        <begin position="77"/>
        <end position="98"/>
    </location>
</feature>
<dbReference type="CDD" id="cd06173">
    <property type="entry name" value="MFS_MefA_like"/>
    <property type="match status" value="1"/>
</dbReference>
<dbReference type="RefSeq" id="WP_033099861.1">
    <property type="nucleotide sequence ID" value="NZ_JACEIP010000011.1"/>
</dbReference>
<dbReference type="EMBL" id="JACEIP010000011">
    <property type="protein sequence ID" value="MBA4543065.1"/>
    <property type="molecule type" value="Genomic_DNA"/>
</dbReference>